<gene>
    <name evidence="2" type="ORF">G3I53_15170</name>
</gene>
<feature type="domain" description="Condensation" evidence="1">
    <location>
        <begin position="19"/>
        <end position="105"/>
    </location>
</feature>
<sequence>AGRVEALPELRRVERAGPLPLSFAQQRMWFLHQLDPDSAFYNVPAAVRLTGELDVERLRGALLAVAARHEVLRTRFEEQAAGPVQIVGEEPAVGIEIRDLSGAADPDAAALGVAHEVARLPF</sequence>
<feature type="non-terminal residue" evidence="2">
    <location>
        <position position="1"/>
    </location>
</feature>
<dbReference type="GO" id="GO:0003824">
    <property type="term" value="F:catalytic activity"/>
    <property type="evidence" value="ECO:0007669"/>
    <property type="project" value="InterPro"/>
</dbReference>
<dbReference type="SUPFAM" id="SSF52777">
    <property type="entry name" value="CoA-dependent acyltransferases"/>
    <property type="match status" value="1"/>
</dbReference>
<dbReference type="EMBL" id="JAAGMD010000443">
    <property type="protein sequence ID" value="NEA87343.1"/>
    <property type="molecule type" value="Genomic_DNA"/>
</dbReference>
<dbReference type="GO" id="GO:0008610">
    <property type="term" value="P:lipid biosynthetic process"/>
    <property type="evidence" value="ECO:0007669"/>
    <property type="project" value="UniProtKB-ARBA"/>
</dbReference>
<accession>A0A6G3QV14</accession>
<protein>
    <recommendedName>
        <fullName evidence="1">Condensation domain-containing protein</fullName>
    </recommendedName>
</protein>
<feature type="non-terminal residue" evidence="2">
    <location>
        <position position="122"/>
    </location>
</feature>
<dbReference type="Gene3D" id="3.30.559.10">
    <property type="entry name" value="Chloramphenicol acetyltransferase-like domain"/>
    <property type="match status" value="1"/>
</dbReference>
<dbReference type="RefSeq" id="WP_164438442.1">
    <property type="nucleotide sequence ID" value="NZ_JAAGMD010000443.1"/>
</dbReference>
<reference evidence="2" key="1">
    <citation type="submission" date="2020-01" db="EMBL/GenBank/DDBJ databases">
        <title>Insect and environment-associated Actinomycetes.</title>
        <authorList>
            <person name="Currrie C."/>
            <person name="Chevrette M."/>
            <person name="Carlson C."/>
            <person name="Stubbendieck R."/>
            <person name="Wendt-Pienkowski E."/>
        </authorList>
    </citation>
    <scope>NUCLEOTIDE SEQUENCE</scope>
    <source>
        <strain evidence="2">SID14436</strain>
    </source>
</reference>
<comment type="caution">
    <text evidence="2">The sequence shown here is derived from an EMBL/GenBank/DDBJ whole genome shotgun (WGS) entry which is preliminary data.</text>
</comment>
<dbReference type="Pfam" id="PF00668">
    <property type="entry name" value="Condensation"/>
    <property type="match status" value="1"/>
</dbReference>
<name>A0A6G3QV14_9ACTN</name>
<evidence type="ECO:0000313" key="2">
    <source>
        <dbReference type="EMBL" id="NEA87343.1"/>
    </source>
</evidence>
<evidence type="ECO:0000259" key="1">
    <source>
        <dbReference type="Pfam" id="PF00668"/>
    </source>
</evidence>
<organism evidence="2">
    <name type="scientific">Streptomyces sp. SID14436</name>
    <dbReference type="NCBI Taxonomy" id="2706070"/>
    <lineage>
        <taxon>Bacteria</taxon>
        <taxon>Bacillati</taxon>
        <taxon>Actinomycetota</taxon>
        <taxon>Actinomycetes</taxon>
        <taxon>Kitasatosporales</taxon>
        <taxon>Streptomycetaceae</taxon>
        <taxon>Streptomyces</taxon>
    </lineage>
</organism>
<proteinExistence type="predicted"/>
<dbReference type="InterPro" id="IPR001242">
    <property type="entry name" value="Condensation_dom"/>
</dbReference>
<dbReference type="InterPro" id="IPR023213">
    <property type="entry name" value="CAT-like_dom_sf"/>
</dbReference>
<dbReference type="AlphaFoldDB" id="A0A6G3QV14"/>